<dbReference type="EMBL" id="JBHSQJ010000108">
    <property type="protein sequence ID" value="MFC5910323.1"/>
    <property type="molecule type" value="Genomic_DNA"/>
</dbReference>
<keyword evidence="1" id="KW-0472">Membrane</keyword>
<evidence type="ECO:0000256" key="1">
    <source>
        <dbReference type="SAM" id="Phobius"/>
    </source>
</evidence>
<keyword evidence="1" id="KW-1133">Transmembrane helix</keyword>
<proteinExistence type="predicted"/>
<accession>A0ABW1G7S9</accession>
<gene>
    <name evidence="2" type="ORF">ACFP3V_24260</name>
</gene>
<name>A0ABW1G7S9_9ACTN</name>
<dbReference type="Proteomes" id="UP001596174">
    <property type="component" value="Unassembled WGS sequence"/>
</dbReference>
<organism evidence="2 3">
    <name type="scientific">Streptacidiphilus monticola</name>
    <dbReference type="NCBI Taxonomy" id="2161674"/>
    <lineage>
        <taxon>Bacteria</taxon>
        <taxon>Bacillati</taxon>
        <taxon>Actinomycetota</taxon>
        <taxon>Actinomycetes</taxon>
        <taxon>Kitasatosporales</taxon>
        <taxon>Streptomycetaceae</taxon>
        <taxon>Streptacidiphilus</taxon>
    </lineage>
</organism>
<keyword evidence="1" id="KW-0812">Transmembrane</keyword>
<feature type="transmembrane region" description="Helical" evidence="1">
    <location>
        <begin position="71"/>
        <end position="92"/>
    </location>
</feature>
<dbReference type="RefSeq" id="WP_380587285.1">
    <property type="nucleotide sequence ID" value="NZ_JBHSQJ010000108.1"/>
</dbReference>
<sequence>MTATGQESRQQAAEAWYATALRAGLELVGWICAPIALWPHSIVLAVLVDVVLIGVPAVLQTPGDKPGGGTVVAVPGWVTILMVLAEVGAAVAAAWFVLPAPVAVLVSVLAALCLVTEQPRWRRLLRA</sequence>
<protein>
    <submittedName>
        <fullName evidence="2">Uncharacterized protein</fullName>
    </submittedName>
</protein>
<feature type="transmembrane region" description="Helical" evidence="1">
    <location>
        <begin position="37"/>
        <end position="59"/>
    </location>
</feature>
<keyword evidence="3" id="KW-1185">Reference proteome</keyword>
<comment type="caution">
    <text evidence="2">The sequence shown here is derived from an EMBL/GenBank/DDBJ whole genome shotgun (WGS) entry which is preliminary data.</text>
</comment>
<evidence type="ECO:0000313" key="3">
    <source>
        <dbReference type="Proteomes" id="UP001596174"/>
    </source>
</evidence>
<feature type="transmembrane region" description="Helical" evidence="1">
    <location>
        <begin position="98"/>
        <end position="116"/>
    </location>
</feature>
<evidence type="ECO:0000313" key="2">
    <source>
        <dbReference type="EMBL" id="MFC5910323.1"/>
    </source>
</evidence>
<reference evidence="3" key="1">
    <citation type="journal article" date="2019" name="Int. J. Syst. Evol. Microbiol.">
        <title>The Global Catalogue of Microorganisms (GCM) 10K type strain sequencing project: providing services to taxonomists for standard genome sequencing and annotation.</title>
        <authorList>
            <consortium name="The Broad Institute Genomics Platform"/>
            <consortium name="The Broad Institute Genome Sequencing Center for Infectious Disease"/>
            <person name="Wu L."/>
            <person name="Ma J."/>
        </authorList>
    </citation>
    <scope>NUCLEOTIDE SEQUENCE [LARGE SCALE GENOMIC DNA]</scope>
    <source>
        <strain evidence="3">JCM 4816</strain>
    </source>
</reference>